<keyword evidence="3" id="KW-1185">Reference proteome</keyword>
<keyword evidence="1" id="KW-0472">Membrane</keyword>
<organism evidence="2 3">
    <name type="scientific">Rheinheimera maricola</name>
    <dbReference type="NCBI Taxonomy" id="2793282"/>
    <lineage>
        <taxon>Bacteria</taxon>
        <taxon>Pseudomonadati</taxon>
        <taxon>Pseudomonadota</taxon>
        <taxon>Gammaproteobacteria</taxon>
        <taxon>Chromatiales</taxon>
        <taxon>Chromatiaceae</taxon>
        <taxon>Rheinheimera</taxon>
    </lineage>
</organism>
<evidence type="ECO:0000256" key="1">
    <source>
        <dbReference type="SAM" id="Phobius"/>
    </source>
</evidence>
<reference evidence="2 3" key="1">
    <citation type="submission" date="2021-08" db="EMBL/GenBank/DDBJ databases">
        <title>Rheinheimera aquimaris sp. nov., isolated from seawater of the East Sea in Korea.</title>
        <authorList>
            <person name="Kim K.H."/>
            <person name="Wenting R."/>
            <person name="Kim K.R."/>
            <person name="Jeon C.O."/>
        </authorList>
    </citation>
    <scope>NUCLEOTIDE SEQUENCE [LARGE SCALE GENOMIC DNA]</scope>
    <source>
        <strain evidence="2 3">MA-13</strain>
    </source>
</reference>
<accession>A0ABS7XF95</accession>
<dbReference type="RefSeq" id="WP_205312228.1">
    <property type="nucleotide sequence ID" value="NZ_JAERPS020000007.1"/>
</dbReference>
<feature type="transmembrane region" description="Helical" evidence="1">
    <location>
        <begin position="193"/>
        <end position="216"/>
    </location>
</feature>
<dbReference type="Proteomes" id="UP000663814">
    <property type="component" value="Unassembled WGS sequence"/>
</dbReference>
<gene>
    <name evidence="2" type="ORF">I4W93_017205</name>
</gene>
<comment type="caution">
    <text evidence="2">The sequence shown here is derived from an EMBL/GenBank/DDBJ whole genome shotgun (WGS) entry which is preliminary data.</text>
</comment>
<keyword evidence="1" id="KW-0812">Transmembrane</keyword>
<feature type="transmembrane region" description="Helical" evidence="1">
    <location>
        <begin position="162"/>
        <end position="187"/>
    </location>
</feature>
<keyword evidence="1" id="KW-1133">Transmembrane helix</keyword>
<name>A0ABS7XF95_9GAMM</name>
<proteinExistence type="predicted"/>
<evidence type="ECO:0000313" key="3">
    <source>
        <dbReference type="Proteomes" id="UP000663814"/>
    </source>
</evidence>
<dbReference type="EMBL" id="JAERPS020000007">
    <property type="protein sequence ID" value="MBZ9613333.1"/>
    <property type="molecule type" value="Genomic_DNA"/>
</dbReference>
<protein>
    <recommendedName>
        <fullName evidence="4">Phage holin family protein</fullName>
    </recommendedName>
</protein>
<evidence type="ECO:0000313" key="2">
    <source>
        <dbReference type="EMBL" id="MBZ9613333.1"/>
    </source>
</evidence>
<sequence>MEQPTDSQAIGNAFARKVDAASGSMHRAIDSASEAASPALKHMTTGAHNSVDKLANGINHAAESISTKSSQLHHLQQQLADTTRTQVRSHPLLSVGVALAGAVVGMMPTDSEDTTPATAGVSSITADVSAELAVWWQQARALAYDQLQLLTLEGERVANSMVALLVFGLLAGLLTLTLWFAALAQIIMLAQHYGVATAPALALAMVANLAALWLVLRRCAHYSGLLRFPSTMQSLQLAAAEPDADSQKKV</sequence>
<evidence type="ECO:0008006" key="4">
    <source>
        <dbReference type="Google" id="ProtNLM"/>
    </source>
</evidence>